<accession>A0ACA9LJE5</accession>
<organism evidence="1 2">
    <name type="scientific">Racocetra persica</name>
    <dbReference type="NCBI Taxonomy" id="160502"/>
    <lineage>
        <taxon>Eukaryota</taxon>
        <taxon>Fungi</taxon>
        <taxon>Fungi incertae sedis</taxon>
        <taxon>Mucoromycota</taxon>
        <taxon>Glomeromycotina</taxon>
        <taxon>Glomeromycetes</taxon>
        <taxon>Diversisporales</taxon>
        <taxon>Gigasporaceae</taxon>
        <taxon>Racocetra</taxon>
    </lineage>
</organism>
<gene>
    <name evidence="1" type="ORF">RPERSI_LOCUS3219</name>
</gene>
<dbReference type="EMBL" id="CAJVQC010003844">
    <property type="protein sequence ID" value="CAG8532937.1"/>
    <property type="molecule type" value="Genomic_DNA"/>
</dbReference>
<sequence>ECKINEDGEKNESNKMNKVVSTRSDESLQASKKGEKNLPLSGNQPVRKIKCTSEIPNNEIIKNKHKLFNKPRLYTNQFNNSNAEKQCNPNSTTKMAREGQGCDDEIVTWMTNLIKRNYFMNEVKCISITWAVEKFGQYLRNSDSPR</sequence>
<comment type="caution">
    <text evidence="1">The sequence shown here is derived from an EMBL/GenBank/DDBJ whole genome shotgun (WGS) entry which is preliminary data.</text>
</comment>
<protein>
    <submittedName>
        <fullName evidence="1">7677_t:CDS:1</fullName>
    </submittedName>
</protein>
<feature type="non-terminal residue" evidence="1">
    <location>
        <position position="1"/>
    </location>
</feature>
<proteinExistence type="predicted"/>
<name>A0ACA9LJE5_9GLOM</name>
<dbReference type="Proteomes" id="UP000789920">
    <property type="component" value="Unassembled WGS sequence"/>
</dbReference>
<keyword evidence="2" id="KW-1185">Reference proteome</keyword>
<evidence type="ECO:0000313" key="1">
    <source>
        <dbReference type="EMBL" id="CAG8532937.1"/>
    </source>
</evidence>
<reference evidence="1" key="1">
    <citation type="submission" date="2021-06" db="EMBL/GenBank/DDBJ databases">
        <authorList>
            <person name="Kallberg Y."/>
            <person name="Tangrot J."/>
            <person name="Rosling A."/>
        </authorList>
    </citation>
    <scope>NUCLEOTIDE SEQUENCE</scope>
    <source>
        <strain evidence="1">MA461A</strain>
    </source>
</reference>
<evidence type="ECO:0000313" key="2">
    <source>
        <dbReference type="Proteomes" id="UP000789920"/>
    </source>
</evidence>